<feature type="region of interest" description="Disordered" evidence="1">
    <location>
        <begin position="54"/>
        <end position="86"/>
    </location>
</feature>
<feature type="compositionally biased region" description="Basic residues" evidence="1">
    <location>
        <begin position="149"/>
        <end position="158"/>
    </location>
</feature>
<evidence type="ECO:0000256" key="1">
    <source>
        <dbReference type="SAM" id="MobiDB-lite"/>
    </source>
</evidence>
<accession>A0AAV7P1S5</accession>
<dbReference type="EMBL" id="JANPWB010000012">
    <property type="protein sequence ID" value="KAJ1120573.1"/>
    <property type="molecule type" value="Genomic_DNA"/>
</dbReference>
<proteinExistence type="predicted"/>
<organism evidence="2 3">
    <name type="scientific">Pleurodeles waltl</name>
    <name type="common">Iberian ribbed newt</name>
    <dbReference type="NCBI Taxonomy" id="8319"/>
    <lineage>
        <taxon>Eukaryota</taxon>
        <taxon>Metazoa</taxon>
        <taxon>Chordata</taxon>
        <taxon>Craniata</taxon>
        <taxon>Vertebrata</taxon>
        <taxon>Euteleostomi</taxon>
        <taxon>Amphibia</taxon>
        <taxon>Batrachia</taxon>
        <taxon>Caudata</taxon>
        <taxon>Salamandroidea</taxon>
        <taxon>Salamandridae</taxon>
        <taxon>Pleurodelinae</taxon>
        <taxon>Pleurodeles</taxon>
    </lineage>
</organism>
<evidence type="ECO:0000313" key="2">
    <source>
        <dbReference type="EMBL" id="KAJ1120573.1"/>
    </source>
</evidence>
<feature type="compositionally biased region" description="Low complexity" evidence="1">
    <location>
        <begin position="132"/>
        <end position="141"/>
    </location>
</feature>
<feature type="region of interest" description="Disordered" evidence="1">
    <location>
        <begin position="110"/>
        <end position="169"/>
    </location>
</feature>
<protein>
    <submittedName>
        <fullName evidence="2">Uncharacterized protein</fullName>
    </submittedName>
</protein>
<dbReference type="Proteomes" id="UP001066276">
    <property type="component" value="Chromosome 8"/>
</dbReference>
<name>A0AAV7P1S5_PLEWA</name>
<comment type="caution">
    <text evidence="2">The sequence shown here is derived from an EMBL/GenBank/DDBJ whole genome shotgun (WGS) entry which is preliminary data.</text>
</comment>
<gene>
    <name evidence="2" type="ORF">NDU88_008736</name>
</gene>
<dbReference type="AlphaFoldDB" id="A0AAV7P1S5"/>
<sequence length="169" mass="18766">MAYFAEEDEYYQEEVEGPFPEQMEEKLVQALGHHVQDSVNQALIKALKPFTRPLVRDGQRKLMGPPPPGSRNNESHSRDPGFINIGLKSHLSSGEILSQMASAVLNDHEYSSDLLPPSEGLPTPYGAHKELSQSSNSQSDSDVSEPKPSGKRKWKSKRYTCEEASLQGN</sequence>
<reference evidence="2" key="1">
    <citation type="journal article" date="2022" name="bioRxiv">
        <title>Sequencing and chromosome-scale assembly of the giantPleurodeles waltlgenome.</title>
        <authorList>
            <person name="Brown T."/>
            <person name="Elewa A."/>
            <person name="Iarovenko S."/>
            <person name="Subramanian E."/>
            <person name="Araus A.J."/>
            <person name="Petzold A."/>
            <person name="Susuki M."/>
            <person name="Suzuki K.-i.T."/>
            <person name="Hayashi T."/>
            <person name="Toyoda A."/>
            <person name="Oliveira C."/>
            <person name="Osipova E."/>
            <person name="Leigh N.D."/>
            <person name="Simon A."/>
            <person name="Yun M.H."/>
        </authorList>
    </citation>
    <scope>NUCLEOTIDE SEQUENCE</scope>
    <source>
        <strain evidence="2">20211129_DDA</strain>
        <tissue evidence="2">Liver</tissue>
    </source>
</reference>
<evidence type="ECO:0000313" key="3">
    <source>
        <dbReference type="Proteomes" id="UP001066276"/>
    </source>
</evidence>
<keyword evidence="3" id="KW-1185">Reference proteome</keyword>